<dbReference type="KEGG" id="pus:CKA81_14935"/>
<protein>
    <recommendedName>
        <fullName evidence="5">Transporter</fullName>
    </recommendedName>
</protein>
<evidence type="ECO:0000256" key="2">
    <source>
        <dbReference type="SAM" id="SignalP"/>
    </source>
</evidence>
<keyword evidence="4" id="KW-1185">Reference proteome</keyword>
<dbReference type="Gene3D" id="2.40.160.40">
    <property type="entry name" value="monomeric porin ompg"/>
    <property type="match status" value="1"/>
</dbReference>
<evidence type="ECO:0000313" key="3">
    <source>
        <dbReference type="EMBL" id="QAA95007.1"/>
    </source>
</evidence>
<accession>A0A410GFD4</accession>
<feature type="chain" id="PRO_5019386104" description="Transporter" evidence="2">
    <location>
        <begin position="27"/>
        <end position="292"/>
    </location>
</feature>
<dbReference type="EMBL" id="CP022987">
    <property type="protein sequence ID" value="QAA95007.1"/>
    <property type="molecule type" value="Genomic_DNA"/>
</dbReference>
<dbReference type="AlphaFoldDB" id="A0A410GFD4"/>
<dbReference type="InterPro" id="IPR025737">
    <property type="entry name" value="FApF"/>
</dbReference>
<gene>
    <name evidence="3" type="ORF">CKA81_14935</name>
</gene>
<dbReference type="InterPro" id="IPR053713">
    <property type="entry name" value="Bact_OM_Channel_sf"/>
</dbReference>
<organism evidence="3 4">
    <name type="scientific">Pollutimonas thiosulfatoxidans</name>
    <dbReference type="NCBI Taxonomy" id="2028345"/>
    <lineage>
        <taxon>Bacteria</taxon>
        <taxon>Pseudomonadati</taxon>
        <taxon>Pseudomonadota</taxon>
        <taxon>Betaproteobacteria</taxon>
        <taxon>Burkholderiales</taxon>
        <taxon>Alcaligenaceae</taxon>
        <taxon>Pollutimonas</taxon>
    </lineage>
</organism>
<evidence type="ECO:0000256" key="1">
    <source>
        <dbReference type="ARBA" id="ARBA00022729"/>
    </source>
</evidence>
<dbReference type="Pfam" id="PF13557">
    <property type="entry name" value="Phenol_MetA_deg"/>
    <property type="match status" value="1"/>
</dbReference>
<reference evidence="3 4" key="1">
    <citation type="submission" date="2017-08" db="EMBL/GenBank/DDBJ databases">
        <authorList>
            <person name="Park S.-J."/>
            <person name="Kim H."/>
        </authorList>
    </citation>
    <scope>NUCLEOTIDE SEQUENCE [LARGE SCALE GENOMIC DNA]</scope>
    <source>
        <strain evidence="4">ye3</strain>
    </source>
</reference>
<sequence>MKQMIKTGTAALIAAVGLALSGTAVAGDPSARDWIPAPAGTNVIATYFAALNSHGFYDRGDRLDGGPEIDVQAFVFRPMAFRKIGNTTVQYELIAPAYRTTAKIPGVPDDRLSGFGDIQAGAAFWFYNNEESRTWFAWEPFITVPTGRYHGSHADVSPGKNRWTTIQDFAFVQGFGESTFLEGVAEFEFYGNNDNYYGQTLKKAPAIRLMALASTNITANTYVGMRYRYETGGRETINGETLVSRAKNHQLAFEATYQINDANQIQLQYIHDLKVENGPRMRGVQLRYAYAF</sequence>
<evidence type="ECO:0008006" key="5">
    <source>
        <dbReference type="Google" id="ProtNLM"/>
    </source>
</evidence>
<name>A0A410GFD4_9BURK</name>
<dbReference type="OrthoDB" id="191143at2"/>
<proteinExistence type="predicted"/>
<dbReference type="RefSeq" id="WP_128355998.1">
    <property type="nucleotide sequence ID" value="NZ_CP022987.1"/>
</dbReference>
<feature type="signal peptide" evidence="2">
    <location>
        <begin position="1"/>
        <end position="26"/>
    </location>
</feature>
<dbReference type="Proteomes" id="UP000283474">
    <property type="component" value="Chromosome"/>
</dbReference>
<evidence type="ECO:0000313" key="4">
    <source>
        <dbReference type="Proteomes" id="UP000283474"/>
    </source>
</evidence>
<keyword evidence="1 2" id="KW-0732">Signal</keyword>